<comment type="caution">
    <text evidence="3">The sequence shown here is derived from an EMBL/GenBank/DDBJ whole genome shotgun (WGS) entry which is preliminary data.</text>
</comment>
<reference evidence="3 4" key="1">
    <citation type="submission" date="2020-10" db="EMBL/GenBank/DDBJ databases">
        <authorList>
            <person name="Castelo-Branco R."/>
            <person name="Eusebio N."/>
            <person name="Adriana R."/>
            <person name="Vieira A."/>
            <person name="Brugerolle De Fraissinette N."/>
            <person name="Rezende De Castro R."/>
            <person name="Schneider M.P."/>
            <person name="Vasconcelos V."/>
            <person name="Leao P.N."/>
        </authorList>
    </citation>
    <scope>NUCLEOTIDE SEQUENCE [LARGE SCALE GENOMIC DNA]</scope>
    <source>
        <strain evidence="3 4">LEGE 00031</strain>
    </source>
</reference>
<gene>
    <name evidence="3" type="ORF">IQ217_03970</name>
</gene>
<dbReference type="EMBL" id="JADEVV010000007">
    <property type="protein sequence ID" value="MBE9253030.1"/>
    <property type="molecule type" value="Genomic_DNA"/>
</dbReference>
<proteinExistence type="inferred from homology"/>
<protein>
    <submittedName>
        <fullName evidence="3">Type II toxin-antitoxin system PemK/MazF family toxin</fullName>
    </submittedName>
</protein>
<dbReference type="InterPro" id="IPR003477">
    <property type="entry name" value="PemK-like"/>
</dbReference>
<dbReference type="Pfam" id="PF02452">
    <property type="entry name" value="PemK_toxin"/>
    <property type="match status" value="1"/>
</dbReference>
<dbReference type="Gene3D" id="2.30.30.110">
    <property type="match status" value="1"/>
</dbReference>
<sequence>MNTIYEQFDVVIVPVPFTDRQSDIRRPALILSDASAFNNRIGHSVMAMITSAKNAPWPLDTPIEDTRSAGLFTPSVVRMKLFTLEHKYILDCVGSLSKQDRLMVKSAFPHVFKLN</sequence>
<dbReference type="RefSeq" id="WP_190599429.1">
    <property type="nucleotide sequence ID" value="NZ_JADEVV010000007.1"/>
</dbReference>
<organism evidence="3 4">
    <name type="scientific">Synechocystis salina LEGE 00031</name>
    <dbReference type="NCBI Taxonomy" id="1828736"/>
    <lineage>
        <taxon>Bacteria</taxon>
        <taxon>Bacillati</taxon>
        <taxon>Cyanobacteriota</taxon>
        <taxon>Cyanophyceae</taxon>
        <taxon>Synechococcales</taxon>
        <taxon>Merismopediaceae</taxon>
        <taxon>Synechocystis</taxon>
    </lineage>
</organism>
<accession>A0ABR9VNU5</accession>
<evidence type="ECO:0000256" key="2">
    <source>
        <dbReference type="ARBA" id="ARBA00022649"/>
    </source>
</evidence>
<keyword evidence="4" id="KW-1185">Reference proteome</keyword>
<dbReference type="Proteomes" id="UP000658720">
    <property type="component" value="Unassembled WGS sequence"/>
</dbReference>
<evidence type="ECO:0000313" key="3">
    <source>
        <dbReference type="EMBL" id="MBE9253030.1"/>
    </source>
</evidence>
<dbReference type="SUPFAM" id="SSF50118">
    <property type="entry name" value="Cell growth inhibitor/plasmid maintenance toxic component"/>
    <property type="match status" value="1"/>
</dbReference>
<comment type="similarity">
    <text evidence="1">Belongs to the PemK/MazF family.</text>
</comment>
<evidence type="ECO:0000256" key="1">
    <source>
        <dbReference type="ARBA" id="ARBA00007521"/>
    </source>
</evidence>
<evidence type="ECO:0000313" key="4">
    <source>
        <dbReference type="Proteomes" id="UP000658720"/>
    </source>
</evidence>
<name>A0ABR9VNU5_9SYNC</name>
<dbReference type="InterPro" id="IPR011067">
    <property type="entry name" value="Plasmid_toxin/cell-grow_inhib"/>
</dbReference>
<keyword evidence="2" id="KW-1277">Toxin-antitoxin system</keyword>